<comment type="caution">
    <text evidence="7">The sequence shown here is derived from an EMBL/GenBank/DDBJ whole genome shotgun (WGS) entry which is preliminary data.</text>
</comment>
<feature type="domain" description="Tyr recombinase" evidence="5">
    <location>
        <begin position="177"/>
        <end position="372"/>
    </location>
</feature>
<dbReference type="GO" id="GO:0015074">
    <property type="term" value="P:DNA integration"/>
    <property type="evidence" value="ECO:0007669"/>
    <property type="project" value="UniProtKB-KW"/>
</dbReference>
<dbReference type="EMBL" id="AZSI01000161">
    <property type="protein sequence ID" value="KEY61418.1"/>
    <property type="molecule type" value="Genomic_DNA"/>
</dbReference>
<dbReference type="InterPro" id="IPR044068">
    <property type="entry name" value="CB"/>
</dbReference>
<organism evidence="7 8">
    <name type="scientific">Lactococcus cremoris subsp. cremoris GE214</name>
    <dbReference type="NCBI Taxonomy" id="1415168"/>
    <lineage>
        <taxon>Bacteria</taxon>
        <taxon>Bacillati</taxon>
        <taxon>Bacillota</taxon>
        <taxon>Bacilli</taxon>
        <taxon>Lactobacillales</taxon>
        <taxon>Streptococcaceae</taxon>
        <taxon>Lactococcus</taxon>
        <taxon>Lactococcus cremoris subsp. cremoris</taxon>
    </lineage>
</organism>
<dbReference type="InterPro" id="IPR011010">
    <property type="entry name" value="DNA_brk_join_enz"/>
</dbReference>
<evidence type="ECO:0000313" key="8">
    <source>
        <dbReference type="Proteomes" id="UP000028401"/>
    </source>
</evidence>
<evidence type="ECO:0000259" key="5">
    <source>
        <dbReference type="PROSITE" id="PS51898"/>
    </source>
</evidence>
<dbReference type="PATRIC" id="fig|1415168.3.peg.2361"/>
<dbReference type="Gene3D" id="1.10.443.10">
    <property type="entry name" value="Intergrase catalytic core"/>
    <property type="match status" value="1"/>
</dbReference>
<evidence type="ECO:0000313" key="7">
    <source>
        <dbReference type="EMBL" id="KEY61418.1"/>
    </source>
</evidence>
<evidence type="ECO:0000256" key="3">
    <source>
        <dbReference type="ARBA" id="ARBA00023172"/>
    </source>
</evidence>
<dbReference type="PROSITE" id="PS51900">
    <property type="entry name" value="CB"/>
    <property type="match status" value="1"/>
</dbReference>
<evidence type="ECO:0000256" key="4">
    <source>
        <dbReference type="PROSITE-ProRule" id="PRU01248"/>
    </source>
</evidence>
<dbReference type="PROSITE" id="PS51898">
    <property type="entry name" value="TYR_RECOMBINASE"/>
    <property type="match status" value="1"/>
</dbReference>
<feature type="domain" description="Core-binding (CB)" evidence="6">
    <location>
        <begin position="71"/>
        <end position="149"/>
    </location>
</feature>
<accession>A0A084A7Y9</accession>
<evidence type="ECO:0000259" key="6">
    <source>
        <dbReference type="PROSITE" id="PS51900"/>
    </source>
</evidence>
<reference evidence="7 8" key="1">
    <citation type="submission" date="2014-06" db="EMBL/GenBank/DDBJ databases">
        <title>Draft genome sequence of the putrescine producing strain Lactococcus lactis subsp cremoris GE214.</title>
        <authorList>
            <person name="Ladero V."/>
            <person name="Linares D.M."/>
            <person name="del Rio B."/>
            <person name="Mayo B."/>
            <person name="Martin M.C."/>
            <person name="Fernandez M."/>
            <person name="Alvarez M.A."/>
        </authorList>
    </citation>
    <scope>NUCLEOTIDE SEQUENCE [LARGE SCALE GENOMIC DNA]</scope>
    <source>
        <strain evidence="7 8">GE214</strain>
    </source>
</reference>
<keyword evidence="2 4" id="KW-0238">DNA-binding</keyword>
<dbReference type="InterPro" id="IPR050090">
    <property type="entry name" value="Tyrosine_recombinase_XerCD"/>
</dbReference>
<dbReference type="RefSeq" id="WP_042748809.1">
    <property type="nucleotide sequence ID" value="NZ_AZSI01000161.1"/>
</dbReference>
<name>A0A084A7Y9_LACLC</name>
<dbReference type="Proteomes" id="UP000028401">
    <property type="component" value="Unassembled WGS sequence"/>
</dbReference>
<protein>
    <submittedName>
        <fullName evidence="7">Integrase</fullName>
    </submittedName>
</protein>
<keyword evidence="3" id="KW-0233">DNA recombination</keyword>
<dbReference type="GO" id="GO:0006310">
    <property type="term" value="P:DNA recombination"/>
    <property type="evidence" value="ECO:0007669"/>
    <property type="project" value="UniProtKB-KW"/>
</dbReference>
<dbReference type="PANTHER" id="PTHR30349:SF64">
    <property type="entry name" value="PROPHAGE INTEGRASE INTD-RELATED"/>
    <property type="match status" value="1"/>
</dbReference>
<dbReference type="Pfam" id="PF00589">
    <property type="entry name" value="Phage_integrase"/>
    <property type="match status" value="1"/>
</dbReference>
<dbReference type="InterPro" id="IPR013762">
    <property type="entry name" value="Integrase-like_cat_sf"/>
</dbReference>
<dbReference type="SUPFAM" id="SSF56349">
    <property type="entry name" value="DNA breaking-rejoining enzymes"/>
    <property type="match status" value="1"/>
</dbReference>
<dbReference type="GO" id="GO:0003677">
    <property type="term" value="F:DNA binding"/>
    <property type="evidence" value="ECO:0007669"/>
    <property type="project" value="UniProtKB-UniRule"/>
</dbReference>
<dbReference type="InterPro" id="IPR002104">
    <property type="entry name" value="Integrase_catalytic"/>
</dbReference>
<comment type="similarity">
    <text evidence="1">Belongs to the 'phage' integrase family.</text>
</comment>
<evidence type="ECO:0000256" key="1">
    <source>
        <dbReference type="ARBA" id="ARBA00008857"/>
    </source>
</evidence>
<evidence type="ECO:0000256" key="2">
    <source>
        <dbReference type="ARBA" id="ARBA00023125"/>
    </source>
</evidence>
<dbReference type="PANTHER" id="PTHR30349">
    <property type="entry name" value="PHAGE INTEGRASE-RELATED"/>
    <property type="match status" value="1"/>
</dbReference>
<dbReference type="AlphaFoldDB" id="A0A084A7Y9"/>
<sequence length="379" mass="44776">MFYKQLDRGKYRYFEKYFDEKRNKWRQVTVTLKSKSRVAQSEAKNRLARKIEQSKKVPTANELQKQIVQNKTVQEIYEEWIVIRKQDVKPASFVAEQISLRGFIEKFSKYKVSEVRTADIQSYLMELDIANSTRKNRRIYIRILFRYAENIGYIDSNPADKVVLPKVRLEIETLERANEKFLSKEEMSSVLIFCKSYKKDIRYTLAMEFIFLTGCRFGEFASIRYQDIDFKNKLLRIDHTLEYRVAKYDDRVIQTPKTVGSIRTISLSNRCLEIIDYFQKNCLDDKFVFVNAVGGIFRQPVFYKFICDNCQKVLGSEREYGIHLLRHSHVSLLVELGVPIKAIMERVGHRDESITLRIYSHISGTIKNEISQKLNQINL</sequence>
<dbReference type="CDD" id="cd01189">
    <property type="entry name" value="INT_ICEBs1_C_like"/>
    <property type="match status" value="1"/>
</dbReference>
<dbReference type="InterPro" id="IPR010998">
    <property type="entry name" value="Integrase_recombinase_N"/>
</dbReference>
<proteinExistence type="inferred from homology"/>
<dbReference type="Gene3D" id="1.10.150.130">
    <property type="match status" value="1"/>
</dbReference>
<gene>
    <name evidence="7" type="ORF">U725_02300</name>
</gene>